<organism evidence="1 2">
    <name type="scientific">Microbacterium panaciterrae</name>
    <dbReference type="NCBI Taxonomy" id="985759"/>
    <lineage>
        <taxon>Bacteria</taxon>
        <taxon>Bacillati</taxon>
        <taxon>Actinomycetota</taxon>
        <taxon>Actinomycetes</taxon>
        <taxon>Micrococcales</taxon>
        <taxon>Microbacteriaceae</taxon>
        <taxon>Microbacterium</taxon>
    </lineage>
</organism>
<name>A0ABP8PCI6_9MICO</name>
<comment type="caution">
    <text evidence="1">The sequence shown here is derived from an EMBL/GenBank/DDBJ whole genome shotgun (WGS) entry which is preliminary data.</text>
</comment>
<gene>
    <name evidence="1" type="ORF">GCM10023171_16290</name>
</gene>
<evidence type="ECO:0000313" key="1">
    <source>
        <dbReference type="EMBL" id="GAA4483980.1"/>
    </source>
</evidence>
<dbReference type="EMBL" id="BAABGP010000010">
    <property type="protein sequence ID" value="GAA4483980.1"/>
    <property type="molecule type" value="Genomic_DNA"/>
</dbReference>
<keyword evidence="2" id="KW-1185">Reference proteome</keyword>
<reference evidence="2" key="1">
    <citation type="journal article" date="2019" name="Int. J. Syst. Evol. Microbiol.">
        <title>The Global Catalogue of Microorganisms (GCM) 10K type strain sequencing project: providing services to taxonomists for standard genome sequencing and annotation.</title>
        <authorList>
            <consortium name="The Broad Institute Genomics Platform"/>
            <consortium name="The Broad Institute Genome Sequencing Center for Infectious Disease"/>
            <person name="Wu L."/>
            <person name="Ma J."/>
        </authorList>
    </citation>
    <scope>NUCLEOTIDE SEQUENCE [LARGE SCALE GENOMIC DNA]</scope>
    <source>
        <strain evidence="2">JCM 17839</strain>
    </source>
</reference>
<accession>A0ABP8PCI6</accession>
<dbReference type="Proteomes" id="UP001500731">
    <property type="component" value="Unassembled WGS sequence"/>
</dbReference>
<sequence>MTTNAVGMPIRHEPENLALLTLQLASDDIAAAIRATVATDYDRAAHHITDATDLLAVALNRL</sequence>
<evidence type="ECO:0000313" key="2">
    <source>
        <dbReference type="Proteomes" id="UP001500731"/>
    </source>
</evidence>
<dbReference type="RefSeq" id="WP_345185975.1">
    <property type="nucleotide sequence ID" value="NZ_BAABGP010000010.1"/>
</dbReference>
<protein>
    <submittedName>
        <fullName evidence="1">Uncharacterized protein</fullName>
    </submittedName>
</protein>
<proteinExistence type="predicted"/>